<evidence type="ECO:0000313" key="2">
    <source>
        <dbReference type="Proteomes" id="UP000030669"/>
    </source>
</evidence>
<dbReference type="GeneID" id="19298449"/>
<dbReference type="RefSeq" id="XP_007871230.1">
    <property type="nucleotide sequence ID" value="XM_007873039.1"/>
</dbReference>
<dbReference type="AlphaFoldDB" id="S7RD15"/>
<reference evidence="1 2" key="1">
    <citation type="journal article" date="2012" name="Science">
        <title>The Paleozoic origin of enzymatic lignin decomposition reconstructed from 31 fungal genomes.</title>
        <authorList>
            <person name="Floudas D."/>
            <person name="Binder M."/>
            <person name="Riley R."/>
            <person name="Barry K."/>
            <person name="Blanchette R.A."/>
            <person name="Henrissat B."/>
            <person name="Martinez A.T."/>
            <person name="Otillar R."/>
            <person name="Spatafora J.W."/>
            <person name="Yadav J.S."/>
            <person name="Aerts A."/>
            <person name="Benoit I."/>
            <person name="Boyd A."/>
            <person name="Carlson A."/>
            <person name="Copeland A."/>
            <person name="Coutinho P.M."/>
            <person name="de Vries R.P."/>
            <person name="Ferreira P."/>
            <person name="Findley K."/>
            <person name="Foster B."/>
            <person name="Gaskell J."/>
            <person name="Glotzer D."/>
            <person name="Gorecki P."/>
            <person name="Heitman J."/>
            <person name="Hesse C."/>
            <person name="Hori C."/>
            <person name="Igarashi K."/>
            <person name="Jurgens J.A."/>
            <person name="Kallen N."/>
            <person name="Kersten P."/>
            <person name="Kohler A."/>
            <person name="Kuees U."/>
            <person name="Kumar T.K.A."/>
            <person name="Kuo A."/>
            <person name="LaButti K."/>
            <person name="Larrondo L.F."/>
            <person name="Lindquist E."/>
            <person name="Ling A."/>
            <person name="Lombard V."/>
            <person name="Lucas S."/>
            <person name="Lundell T."/>
            <person name="Martin R."/>
            <person name="McLaughlin D.J."/>
            <person name="Morgenstern I."/>
            <person name="Morin E."/>
            <person name="Murat C."/>
            <person name="Nagy L.G."/>
            <person name="Nolan M."/>
            <person name="Ohm R.A."/>
            <person name="Patyshakuliyeva A."/>
            <person name="Rokas A."/>
            <person name="Ruiz-Duenas F.J."/>
            <person name="Sabat G."/>
            <person name="Salamov A."/>
            <person name="Samejima M."/>
            <person name="Schmutz J."/>
            <person name="Slot J.C."/>
            <person name="St John F."/>
            <person name="Stenlid J."/>
            <person name="Sun H."/>
            <person name="Sun S."/>
            <person name="Syed K."/>
            <person name="Tsang A."/>
            <person name="Wiebenga A."/>
            <person name="Young D."/>
            <person name="Pisabarro A."/>
            <person name="Eastwood D.C."/>
            <person name="Martin F."/>
            <person name="Cullen D."/>
            <person name="Grigoriev I.V."/>
            <person name="Hibbett D.S."/>
        </authorList>
    </citation>
    <scope>NUCLEOTIDE SEQUENCE [LARGE SCALE GENOMIC DNA]</scope>
    <source>
        <strain evidence="1 2">ATCC 11539</strain>
    </source>
</reference>
<accession>S7RD15</accession>
<gene>
    <name evidence="1" type="ORF">GLOTRDRAFT_101803</name>
</gene>
<name>S7RD15_GLOTA</name>
<organism evidence="1 2">
    <name type="scientific">Gloeophyllum trabeum (strain ATCC 11539 / FP-39264 / Madison 617)</name>
    <name type="common">Brown rot fungus</name>
    <dbReference type="NCBI Taxonomy" id="670483"/>
    <lineage>
        <taxon>Eukaryota</taxon>
        <taxon>Fungi</taxon>
        <taxon>Dikarya</taxon>
        <taxon>Basidiomycota</taxon>
        <taxon>Agaricomycotina</taxon>
        <taxon>Agaricomycetes</taxon>
        <taxon>Gloeophyllales</taxon>
        <taxon>Gloeophyllaceae</taxon>
        <taxon>Gloeophyllum</taxon>
    </lineage>
</organism>
<proteinExistence type="predicted"/>
<dbReference type="KEGG" id="gtr:GLOTRDRAFT_101803"/>
<dbReference type="HOGENOM" id="CLU_2941947_0_0_1"/>
<dbReference type="EMBL" id="KB469318">
    <property type="protein sequence ID" value="EPQ50319.1"/>
    <property type="molecule type" value="Genomic_DNA"/>
</dbReference>
<protein>
    <submittedName>
        <fullName evidence="1">Uncharacterized protein</fullName>
    </submittedName>
</protein>
<dbReference type="Proteomes" id="UP000030669">
    <property type="component" value="Unassembled WGS sequence"/>
</dbReference>
<keyword evidence="2" id="KW-1185">Reference proteome</keyword>
<sequence>MTGVRTLFPRRDIRRKLTRIYYQSALYVTLLIRRIRGVELFHMILNAIERQLEGDTSYTC</sequence>
<evidence type="ECO:0000313" key="1">
    <source>
        <dbReference type="EMBL" id="EPQ50319.1"/>
    </source>
</evidence>